<protein>
    <recommendedName>
        <fullName evidence="3">Altered inheritance of mitochondria protein 9, mitochondrial</fullName>
    </recommendedName>
    <alternativeName>
        <fullName evidence="6">Found in mitochondrial proteome protein 29</fullName>
    </alternativeName>
</protein>
<comment type="subcellular location">
    <subcellularLocation>
        <location evidence="1">Mitochondrion</location>
    </subcellularLocation>
</comment>
<evidence type="ECO:0000256" key="2">
    <source>
        <dbReference type="ARBA" id="ARBA00005543"/>
    </source>
</evidence>
<keyword evidence="9" id="KW-1185">Reference proteome</keyword>
<evidence type="ECO:0000256" key="5">
    <source>
        <dbReference type="ARBA" id="ARBA00023128"/>
    </source>
</evidence>
<keyword evidence="4" id="KW-0809">Transit peptide</keyword>
<evidence type="ECO:0000256" key="3">
    <source>
        <dbReference type="ARBA" id="ARBA00016197"/>
    </source>
</evidence>
<gene>
    <name evidence="8" type="ORF">BDV36DRAFT_303359</name>
</gene>
<name>A0ABQ6WYC2_9EURO</name>
<evidence type="ECO:0000313" key="9">
    <source>
        <dbReference type="Proteomes" id="UP000325395"/>
    </source>
</evidence>
<evidence type="ECO:0000256" key="1">
    <source>
        <dbReference type="ARBA" id="ARBA00004173"/>
    </source>
</evidence>
<dbReference type="PANTHER" id="PTHR36091:SF1">
    <property type="entry name" value="ALTERED INHERITANCE OF MITOCHONDRIA PROTEIN 9, MITOCHONDRIAL"/>
    <property type="match status" value="1"/>
</dbReference>
<dbReference type="SUPFAM" id="SSF56112">
    <property type="entry name" value="Protein kinase-like (PK-like)"/>
    <property type="match status" value="1"/>
</dbReference>
<feature type="domain" description="Aminoglycoside phosphotransferase" evidence="7">
    <location>
        <begin position="123"/>
        <end position="170"/>
    </location>
</feature>
<dbReference type="Pfam" id="PF01636">
    <property type="entry name" value="APH"/>
    <property type="match status" value="1"/>
</dbReference>
<dbReference type="InterPro" id="IPR011009">
    <property type="entry name" value="Kinase-like_dom_sf"/>
</dbReference>
<evidence type="ECO:0000256" key="6">
    <source>
        <dbReference type="ARBA" id="ARBA00031849"/>
    </source>
</evidence>
<proteinExistence type="inferred from homology"/>
<evidence type="ECO:0000256" key="4">
    <source>
        <dbReference type="ARBA" id="ARBA00022946"/>
    </source>
</evidence>
<comment type="similarity">
    <text evidence="2">Belongs to the AIM9 family.</text>
</comment>
<sequence length="334" mass="38265">MDLTQQGTTCSAILPARFGLVKILVEIEKKLSIFKTTRPHGYDAVDQTQLPMLKQEAASRFVIGSTTERSFCADERQEQGVRGPWRTVEEYLAAVERREISLIQKSATHKPKGVPATVGRTQGAINNHTRLLEKPTLMHHDLHLDNIFVDPKDLRTISSIIDWQAVYIAPLFLQVRFPSAFDCDDPYPWGAIQPELPDNFDTLSPTKKELAREAHERLRLKKFYELASRKFNPLLVKAVDAMQNDDDPASYIFYHVGQSSSDGAVPLRELLEIRNGRRQGEEWSIAFNEYENLRAQLLGKDGWVSNEEYDEAMPIYQSHKDDLEALRRWLEQLS</sequence>
<dbReference type="InterPro" id="IPR002575">
    <property type="entry name" value="Aminoglycoside_PTrfase"/>
</dbReference>
<evidence type="ECO:0000313" key="8">
    <source>
        <dbReference type="EMBL" id="KAE8422095.1"/>
    </source>
</evidence>
<evidence type="ECO:0000259" key="7">
    <source>
        <dbReference type="Pfam" id="PF01636"/>
    </source>
</evidence>
<dbReference type="EMBL" id="ML735696">
    <property type="protein sequence ID" value="KAE8422095.1"/>
    <property type="molecule type" value="Genomic_DNA"/>
</dbReference>
<dbReference type="InterPro" id="IPR051035">
    <property type="entry name" value="Mito_inheritance_9"/>
</dbReference>
<dbReference type="PANTHER" id="PTHR36091">
    <property type="entry name" value="ALTERED INHERITANCE OF MITOCHONDRIA PROTEIN 9, MITOCHONDRIAL"/>
    <property type="match status" value="1"/>
</dbReference>
<organism evidence="8 9">
    <name type="scientific">Aspergillus pseudocaelatus</name>
    <dbReference type="NCBI Taxonomy" id="1825620"/>
    <lineage>
        <taxon>Eukaryota</taxon>
        <taxon>Fungi</taxon>
        <taxon>Dikarya</taxon>
        <taxon>Ascomycota</taxon>
        <taxon>Pezizomycotina</taxon>
        <taxon>Eurotiomycetes</taxon>
        <taxon>Eurotiomycetidae</taxon>
        <taxon>Eurotiales</taxon>
        <taxon>Aspergillaceae</taxon>
        <taxon>Aspergillus</taxon>
        <taxon>Aspergillus subgen. Circumdati</taxon>
    </lineage>
</organism>
<dbReference type="Proteomes" id="UP000325395">
    <property type="component" value="Unassembled WGS sequence"/>
</dbReference>
<accession>A0ABQ6WYC2</accession>
<dbReference type="Gene3D" id="3.90.1200.10">
    <property type="match status" value="1"/>
</dbReference>
<reference evidence="8 9" key="1">
    <citation type="submission" date="2019-04" db="EMBL/GenBank/DDBJ databases">
        <authorList>
            <consortium name="DOE Joint Genome Institute"/>
            <person name="Mondo S."/>
            <person name="Kjaerbolling I."/>
            <person name="Vesth T."/>
            <person name="Frisvad J.C."/>
            <person name="Nybo J.L."/>
            <person name="Theobald S."/>
            <person name="Kildgaard S."/>
            <person name="Isbrandt T."/>
            <person name="Kuo A."/>
            <person name="Sato A."/>
            <person name="Lyhne E.K."/>
            <person name="Kogle M.E."/>
            <person name="Wiebenga A."/>
            <person name="Kun R.S."/>
            <person name="Lubbers R.J."/>
            <person name="Makela M.R."/>
            <person name="Barry K."/>
            <person name="Chovatia M."/>
            <person name="Clum A."/>
            <person name="Daum C."/>
            <person name="Haridas S."/>
            <person name="He G."/>
            <person name="LaButti K."/>
            <person name="Lipzen A."/>
            <person name="Riley R."/>
            <person name="Salamov A."/>
            <person name="Simmons B.A."/>
            <person name="Magnuson J.K."/>
            <person name="Henrissat B."/>
            <person name="Mortensen U.H."/>
            <person name="Larsen T.O."/>
            <person name="Devries R.P."/>
            <person name="Grigoriev I.V."/>
            <person name="Machida M."/>
            <person name="Baker S.E."/>
            <person name="Andersen M.R."/>
            <person name="Cantor M.N."/>
            <person name="Hua S.X."/>
        </authorList>
    </citation>
    <scope>NUCLEOTIDE SEQUENCE [LARGE SCALE GENOMIC DNA]</scope>
    <source>
        <strain evidence="8 9">CBS 117616</strain>
    </source>
</reference>
<keyword evidence="5" id="KW-0496">Mitochondrion</keyword>